<dbReference type="PROSITE" id="PS50125">
    <property type="entry name" value="GUANYLATE_CYCLASE_2"/>
    <property type="match status" value="1"/>
</dbReference>
<accession>A0A1H2X8J7</accession>
<feature type="transmembrane region" description="Helical" evidence="1">
    <location>
        <begin position="433"/>
        <end position="450"/>
    </location>
</feature>
<name>A0A1H2X8J7_9PROT</name>
<keyword evidence="1" id="KW-0472">Membrane</keyword>
<keyword evidence="1" id="KW-1133">Transmembrane helix</keyword>
<keyword evidence="1" id="KW-0812">Transmembrane</keyword>
<reference evidence="3 4" key="1">
    <citation type="submission" date="2016-10" db="EMBL/GenBank/DDBJ databases">
        <authorList>
            <person name="de Groot N.N."/>
        </authorList>
    </citation>
    <scope>NUCLEOTIDE SEQUENCE [LARGE SCALE GENOMIC DNA]</scope>
    <source>
        <strain evidence="3 4">Nm110</strain>
    </source>
</reference>
<dbReference type="InterPro" id="IPR029787">
    <property type="entry name" value="Nucleotide_cyclase"/>
</dbReference>
<protein>
    <submittedName>
        <fullName evidence="3">Adenylate cyclase</fullName>
    </submittedName>
</protein>
<dbReference type="InterPro" id="IPR007890">
    <property type="entry name" value="CHASE2"/>
</dbReference>
<evidence type="ECO:0000259" key="2">
    <source>
        <dbReference type="PROSITE" id="PS50125"/>
    </source>
</evidence>
<dbReference type="Pfam" id="PF00211">
    <property type="entry name" value="Guanylate_cyc"/>
    <property type="match status" value="1"/>
</dbReference>
<evidence type="ECO:0000313" key="3">
    <source>
        <dbReference type="EMBL" id="SDW88589.1"/>
    </source>
</evidence>
<sequence length="772" mass="86792">MINWFIRSILALLIGLVGVIVYWMPLGVIVEEKYGLSWLFHFRGAIPAPTDVIVIALDQLSASELDLPLNPKEWPRDRHADLIDKLGDDGAEIIAFDLRFSTCGSSPESNEKLAHSIKKASNVVLVERLIDSRDTDYFPYRTEKKIDDCQTDYVIGSELDDTKKKEELFFRDYPGLVGVWRLPILPIIAEAARGTAPFILPRGPVTQYWAFNASAGDIPSLPSVMLQIFALKAYDDFVHLLHFVEPLLVTQIPTSAYDFDIEDLMFTLRDAFVNNEKLIDVMQHELDRSQSITHDNKKIIHALLNLYSGSETRYLNFYGPPRTIRTIPYHQVLQSEGAGDKLMNLKGKIVFIGVSAGSFSEQDELRDDYATVFNRSDGLQISGVEIAATAFINLLDGSHIRPLPLISTYLILFLSGFTLCFVFLILPDRSAMLVGIILVLLYGYGAYYLFKTDNLWLPVVMPLVQALLAFGAAVLLKYAESVKERHILREAFGKYVPEQVVNDFVNNAGKETAGNQLLYGICMDTDADQYTELGGRLSPTELRLFMNDYYATLFRPVKQYGGIVSDIKGDAMLALWAASTALSSQRRQACFAALEIIKAVELFNLSNRESQLPTRIGLHADEMTLGNVGAIHHYEYRAVGDIVNTTNRIQGANKYFKTRLLLSKAVLEDLDDFLVRPMGKILLSGKTIPIDLAELIACKKEINDDQIWLCEGFANGLRAYESQNWASACDYFSEILQIFPDDGPSRFFLNLCQNYRLNPPLSWDGITRMPGK</sequence>
<dbReference type="Proteomes" id="UP000183454">
    <property type="component" value="Unassembled WGS sequence"/>
</dbReference>
<evidence type="ECO:0000313" key="4">
    <source>
        <dbReference type="Proteomes" id="UP000183454"/>
    </source>
</evidence>
<evidence type="ECO:0000256" key="1">
    <source>
        <dbReference type="SAM" id="Phobius"/>
    </source>
</evidence>
<dbReference type="PANTHER" id="PTHR43081:SF1">
    <property type="entry name" value="ADENYLATE CYCLASE, TERMINAL-DIFFERENTIATION SPECIFIC"/>
    <property type="match status" value="1"/>
</dbReference>
<dbReference type="Pfam" id="PF05226">
    <property type="entry name" value="CHASE2"/>
    <property type="match status" value="1"/>
</dbReference>
<dbReference type="SMART" id="SM01080">
    <property type="entry name" value="CHASE2"/>
    <property type="match status" value="1"/>
</dbReference>
<dbReference type="GO" id="GO:0009190">
    <property type="term" value="P:cyclic nucleotide biosynthetic process"/>
    <property type="evidence" value="ECO:0007669"/>
    <property type="project" value="InterPro"/>
</dbReference>
<dbReference type="RefSeq" id="WP_074667557.1">
    <property type="nucleotide sequence ID" value="NZ_FNNH01000035.1"/>
</dbReference>
<dbReference type="PANTHER" id="PTHR43081">
    <property type="entry name" value="ADENYLATE CYCLASE, TERMINAL-DIFFERENTIATION SPECIFIC-RELATED"/>
    <property type="match status" value="1"/>
</dbReference>
<feature type="transmembrane region" description="Helical" evidence="1">
    <location>
        <begin position="456"/>
        <end position="479"/>
    </location>
</feature>
<proteinExistence type="predicted"/>
<dbReference type="AlphaFoldDB" id="A0A1H2X8J7"/>
<feature type="transmembrane region" description="Helical" evidence="1">
    <location>
        <begin position="406"/>
        <end position="426"/>
    </location>
</feature>
<organism evidence="3 4">
    <name type="scientific">Nitrosomonas communis</name>
    <dbReference type="NCBI Taxonomy" id="44574"/>
    <lineage>
        <taxon>Bacteria</taxon>
        <taxon>Pseudomonadati</taxon>
        <taxon>Pseudomonadota</taxon>
        <taxon>Betaproteobacteria</taxon>
        <taxon>Nitrosomonadales</taxon>
        <taxon>Nitrosomonadaceae</taxon>
        <taxon>Nitrosomonas</taxon>
    </lineage>
</organism>
<dbReference type="InterPro" id="IPR050697">
    <property type="entry name" value="Adenylyl/Guanylyl_Cyclase_3/4"/>
</dbReference>
<gene>
    <name evidence="3" type="ORF">SAMN05421882_103523</name>
</gene>
<dbReference type="InterPro" id="IPR001054">
    <property type="entry name" value="A/G_cyclase"/>
</dbReference>
<dbReference type="GO" id="GO:0035556">
    <property type="term" value="P:intracellular signal transduction"/>
    <property type="evidence" value="ECO:0007669"/>
    <property type="project" value="InterPro"/>
</dbReference>
<dbReference type="Gene3D" id="3.30.70.1230">
    <property type="entry name" value="Nucleotide cyclase"/>
    <property type="match status" value="1"/>
</dbReference>
<feature type="domain" description="Guanylate cyclase" evidence="2">
    <location>
        <begin position="525"/>
        <end position="650"/>
    </location>
</feature>
<dbReference type="EMBL" id="FNNH01000035">
    <property type="protein sequence ID" value="SDW88589.1"/>
    <property type="molecule type" value="Genomic_DNA"/>
</dbReference>
<dbReference type="SUPFAM" id="SSF55073">
    <property type="entry name" value="Nucleotide cyclase"/>
    <property type="match status" value="1"/>
</dbReference>
<dbReference type="GO" id="GO:0004016">
    <property type="term" value="F:adenylate cyclase activity"/>
    <property type="evidence" value="ECO:0007669"/>
    <property type="project" value="UniProtKB-ARBA"/>
</dbReference>
<dbReference type="CDD" id="cd07302">
    <property type="entry name" value="CHD"/>
    <property type="match status" value="1"/>
</dbReference>
<feature type="transmembrane region" description="Helical" evidence="1">
    <location>
        <begin position="9"/>
        <end position="30"/>
    </location>
</feature>